<dbReference type="GO" id="GO:0009450">
    <property type="term" value="P:gamma-aminobutyric acid catabolic process"/>
    <property type="evidence" value="ECO:0007669"/>
    <property type="project" value="InterPro"/>
</dbReference>
<dbReference type="AlphaFoldDB" id="A0A9N9VSA5"/>
<name>A0A9N9VSA5_9HYPO</name>
<dbReference type="SUPFAM" id="SSF53720">
    <property type="entry name" value="ALDH-like"/>
    <property type="match status" value="1"/>
</dbReference>
<dbReference type="InterPro" id="IPR016161">
    <property type="entry name" value="Ald_DH/histidinol_DH"/>
</dbReference>
<evidence type="ECO:0000259" key="14">
    <source>
        <dbReference type="Pfam" id="PF01765"/>
    </source>
</evidence>
<gene>
    <name evidence="15" type="ORF">CRHIZ90672A_00003082</name>
</gene>
<dbReference type="EMBL" id="CABFNQ020000740">
    <property type="protein sequence ID" value="CAH0029494.1"/>
    <property type="molecule type" value="Genomic_DNA"/>
</dbReference>
<dbReference type="InterPro" id="IPR036191">
    <property type="entry name" value="RRF_sf"/>
</dbReference>
<dbReference type="SUPFAM" id="SSF55194">
    <property type="entry name" value="Ribosome recycling factor, RRF"/>
    <property type="match status" value="1"/>
</dbReference>
<dbReference type="InterPro" id="IPR016162">
    <property type="entry name" value="Ald_DH_N"/>
</dbReference>
<organism evidence="15 16">
    <name type="scientific">Clonostachys rhizophaga</name>
    <dbReference type="NCBI Taxonomy" id="160324"/>
    <lineage>
        <taxon>Eukaryota</taxon>
        <taxon>Fungi</taxon>
        <taxon>Dikarya</taxon>
        <taxon>Ascomycota</taxon>
        <taxon>Pezizomycotina</taxon>
        <taxon>Sordariomycetes</taxon>
        <taxon>Hypocreomycetidae</taxon>
        <taxon>Hypocreales</taxon>
        <taxon>Bionectriaceae</taxon>
        <taxon>Clonostachys</taxon>
    </lineage>
</organism>
<dbReference type="Gene3D" id="3.40.309.10">
    <property type="entry name" value="Aldehyde Dehydrogenase, Chain A, domain 2"/>
    <property type="match status" value="1"/>
</dbReference>
<comment type="catalytic activity">
    <reaction evidence="8">
        <text>succinate semialdehyde + NAD(+) + H2O = succinate + NADH + 2 H(+)</text>
        <dbReference type="Rhea" id="RHEA:13217"/>
        <dbReference type="ChEBI" id="CHEBI:15377"/>
        <dbReference type="ChEBI" id="CHEBI:15378"/>
        <dbReference type="ChEBI" id="CHEBI:30031"/>
        <dbReference type="ChEBI" id="CHEBI:57540"/>
        <dbReference type="ChEBI" id="CHEBI:57706"/>
        <dbReference type="ChEBI" id="CHEBI:57945"/>
        <dbReference type="EC" id="1.2.1.16"/>
    </reaction>
</comment>
<evidence type="ECO:0000256" key="12">
    <source>
        <dbReference type="SAM" id="MobiDB-lite"/>
    </source>
</evidence>
<dbReference type="FunFam" id="3.40.605.10:FF:000005">
    <property type="entry name" value="Succinate-semialdehyde dehydrogenase I"/>
    <property type="match status" value="1"/>
</dbReference>
<accession>A0A9N9VSA5</accession>
<dbReference type="EC" id="1.2.1.16" evidence="9"/>
<evidence type="ECO:0000256" key="4">
    <source>
        <dbReference type="ARBA" id="ARBA00019842"/>
    </source>
</evidence>
<dbReference type="InterPro" id="IPR016160">
    <property type="entry name" value="Ald_DH_CS_CYS"/>
</dbReference>
<dbReference type="Proteomes" id="UP000696573">
    <property type="component" value="Unassembled WGS sequence"/>
</dbReference>
<evidence type="ECO:0000256" key="11">
    <source>
        <dbReference type="RuleBase" id="RU003345"/>
    </source>
</evidence>
<dbReference type="GO" id="GO:0005737">
    <property type="term" value="C:cytoplasm"/>
    <property type="evidence" value="ECO:0007669"/>
    <property type="project" value="TreeGrafter"/>
</dbReference>
<reference evidence="15" key="1">
    <citation type="submission" date="2021-10" db="EMBL/GenBank/DDBJ databases">
        <authorList>
            <person name="Piombo E."/>
        </authorList>
    </citation>
    <scope>NUCLEOTIDE SEQUENCE</scope>
</reference>
<protein>
    <recommendedName>
        <fullName evidence="4">Succinate-semialdehyde dehydrogenase, mitochondrial</fullName>
        <ecNumber evidence="9">1.2.1.16</ecNumber>
        <ecNumber evidence="3">1.2.1.24</ecNumber>
    </recommendedName>
    <alternativeName>
        <fullName evidence="6">NAD(+)-dependent succinic semialdehyde dehydrogenase</fullName>
    </alternativeName>
</protein>
<dbReference type="InterPro" id="IPR010102">
    <property type="entry name" value="Succ_semiAld_DH"/>
</dbReference>
<evidence type="ECO:0000313" key="16">
    <source>
        <dbReference type="Proteomes" id="UP000696573"/>
    </source>
</evidence>
<evidence type="ECO:0000259" key="13">
    <source>
        <dbReference type="Pfam" id="PF00171"/>
    </source>
</evidence>
<dbReference type="PROSITE" id="PS00687">
    <property type="entry name" value="ALDEHYDE_DEHYDR_GLU"/>
    <property type="match status" value="1"/>
</dbReference>
<keyword evidence="5 11" id="KW-0560">Oxidoreductase</keyword>
<dbReference type="PROSITE" id="PS00070">
    <property type="entry name" value="ALDEHYDE_DEHYDR_CYS"/>
    <property type="match status" value="1"/>
</dbReference>
<dbReference type="Pfam" id="PF01765">
    <property type="entry name" value="RRF"/>
    <property type="match status" value="1"/>
</dbReference>
<dbReference type="Gene3D" id="3.40.605.10">
    <property type="entry name" value="Aldehyde Dehydrogenase, Chain A, domain 1"/>
    <property type="match status" value="1"/>
</dbReference>
<feature type="domain" description="Aldehyde dehydrogenase" evidence="13">
    <location>
        <begin position="96"/>
        <end position="545"/>
    </location>
</feature>
<evidence type="ECO:0000256" key="6">
    <source>
        <dbReference type="ARBA" id="ARBA00030806"/>
    </source>
</evidence>
<keyword evidence="16" id="KW-1185">Reference proteome</keyword>
<dbReference type="EC" id="1.2.1.24" evidence="3"/>
<evidence type="ECO:0000256" key="3">
    <source>
        <dbReference type="ARBA" id="ARBA00013051"/>
    </source>
</evidence>
<comment type="similarity">
    <text evidence="2 11">Belongs to the aldehyde dehydrogenase family.</text>
</comment>
<dbReference type="Gene3D" id="1.10.132.20">
    <property type="entry name" value="Ribosome-recycling factor"/>
    <property type="match status" value="1"/>
</dbReference>
<evidence type="ECO:0000256" key="9">
    <source>
        <dbReference type="ARBA" id="ARBA00067047"/>
    </source>
</evidence>
<evidence type="ECO:0000256" key="10">
    <source>
        <dbReference type="PROSITE-ProRule" id="PRU10007"/>
    </source>
</evidence>
<comment type="pathway">
    <text evidence="1">Amino-acid degradation; 4-aminobutanoate degradation.</text>
</comment>
<comment type="catalytic activity">
    <reaction evidence="7">
        <text>succinate semialdehyde + NADP(+) + H2O = succinate + NADPH + 2 H(+)</text>
        <dbReference type="Rhea" id="RHEA:13213"/>
        <dbReference type="ChEBI" id="CHEBI:15377"/>
        <dbReference type="ChEBI" id="CHEBI:15378"/>
        <dbReference type="ChEBI" id="CHEBI:30031"/>
        <dbReference type="ChEBI" id="CHEBI:57706"/>
        <dbReference type="ChEBI" id="CHEBI:57783"/>
        <dbReference type="ChEBI" id="CHEBI:58349"/>
        <dbReference type="EC" id="1.2.1.16"/>
    </reaction>
</comment>
<dbReference type="CDD" id="cd07103">
    <property type="entry name" value="ALDH_F5_SSADH_GabD"/>
    <property type="match status" value="1"/>
</dbReference>
<evidence type="ECO:0000256" key="8">
    <source>
        <dbReference type="ARBA" id="ARBA00052698"/>
    </source>
</evidence>
<dbReference type="NCBIfam" id="TIGR01780">
    <property type="entry name" value="SSADH"/>
    <property type="match status" value="1"/>
</dbReference>
<dbReference type="InterPro" id="IPR015590">
    <property type="entry name" value="Aldehyde_DH_dom"/>
</dbReference>
<evidence type="ECO:0000313" key="15">
    <source>
        <dbReference type="EMBL" id="CAH0029494.1"/>
    </source>
</evidence>
<feature type="active site" evidence="10">
    <location>
        <position position="321"/>
    </location>
</feature>
<evidence type="ECO:0000256" key="1">
    <source>
        <dbReference type="ARBA" id="ARBA00005176"/>
    </source>
</evidence>
<evidence type="ECO:0000256" key="2">
    <source>
        <dbReference type="ARBA" id="ARBA00009986"/>
    </source>
</evidence>
<evidence type="ECO:0000256" key="7">
    <source>
        <dbReference type="ARBA" id="ARBA00050387"/>
    </source>
</evidence>
<feature type="compositionally biased region" description="Basic and acidic residues" evidence="12">
    <location>
        <begin position="606"/>
        <end position="618"/>
    </location>
</feature>
<comment type="caution">
    <text evidence="15">The sequence shown here is derived from an EMBL/GenBank/DDBJ whole genome shotgun (WGS) entry which is preliminary data.</text>
</comment>
<feature type="domain" description="Ribosome recycling factor" evidence="14">
    <location>
        <begin position="659"/>
        <end position="837"/>
    </location>
</feature>
<dbReference type="Pfam" id="PF00171">
    <property type="entry name" value="Aldedh"/>
    <property type="match status" value="1"/>
</dbReference>
<dbReference type="Gene3D" id="3.30.1360.40">
    <property type="match status" value="1"/>
</dbReference>
<proteinExistence type="inferred from homology"/>
<dbReference type="PANTHER" id="PTHR43353:SF5">
    <property type="entry name" value="SUCCINATE-SEMIALDEHYDE DEHYDROGENASE, MITOCHONDRIAL"/>
    <property type="match status" value="1"/>
</dbReference>
<evidence type="ECO:0000256" key="5">
    <source>
        <dbReference type="ARBA" id="ARBA00023002"/>
    </source>
</evidence>
<feature type="region of interest" description="Disordered" evidence="12">
    <location>
        <begin position="598"/>
        <end position="634"/>
    </location>
</feature>
<dbReference type="GO" id="GO:0004777">
    <property type="term" value="F:succinate-semialdehyde dehydrogenase (NAD+) activity"/>
    <property type="evidence" value="ECO:0007669"/>
    <property type="project" value="UniProtKB-EC"/>
</dbReference>
<dbReference type="InterPro" id="IPR016163">
    <property type="entry name" value="Ald_DH_C"/>
</dbReference>
<dbReference type="FunFam" id="3.40.309.10:FF:000004">
    <property type="entry name" value="Succinate-semialdehyde dehydrogenase I"/>
    <property type="match status" value="1"/>
</dbReference>
<dbReference type="InterPro" id="IPR029510">
    <property type="entry name" value="Ald_DH_CS_GLU"/>
</dbReference>
<dbReference type="InterPro" id="IPR023584">
    <property type="entry name" value="Ribosome_recyc_fac_dom"/>
</dbReference>
<dbReference type="PANTHER" id="PTHR43353">
    <property type="entry name" value="SUCCINATE-SEMIALDEHYDE DEHYDROGENASE, MITOCHONDRIAL"/>
    <property type="match status" value="1"/>
</dbReference>
<dbReference type="InterPro" id="IPR050740">
    <property type="entry name" value="Aldehyde_DH_Superfamily"/>
</dbReference>
<sequence>MALFKRAAMPSLRFSPGVTSSIISIRRASSMAPPKLNDPSLFIQNACYVNGEWRAAKSGKTFKVNGMRNTSPSLNRHHWRQLKFPHPTNTPSRFPDPSTGEFIGTSPEFDVADTKSAIVAAADAFPSFRAKTGRERAKLLRKWFDELNANAEDIAKLITWENGKPINDAKGESAYAASFLEWFSEEAPRIYGDTINSSNPSNRIITVKEPVGVCGLITPWNFPAAMITRKVAPALAAGCTVVCKAPAETPFTALALAELAHRAGIPKGVVNVVTALDNTIEIGKLLTTSPTIKKVSFTGSTGVGKILMKQSSDTLKKLSMELGGNSPFIVFDDADVDAAVAGAIVSKFRSSGQTCVCANRLYVQSSIYDQFIQKFTEAVKSFSVGNGFDEGITHGPLIHDRAIDKVDSHVRDAEKKGATITIGGQKLPNLGANFFQPTVIRDMTADMAIATEETFGPVAGVFSFETEDEVVRLANQSDVGLAGYFFSRDISRVFRVAEALEVGMIGVNTGLISDPASPFGGVKQSGFGREGSKYGLAEFQTIKSVTFGDMGKPLQGKLRAIPAASWRASVASSSPAHQASPLAPIRFFSASQQLQKKRKIAAPKGSRSDEAHVEDAPSGKRKGGAPPSTTPNDAAAAEEIDPLDFTALITAFGPIDAHFKAQLQALSHGGRFNPTNLGALTVHVTSHEMADDASGTMTTVAEDFPLSELAQIVPRSGRTISLLVHDRGYIKPIMSAVQASPDYNQQPQRSEDNDLELLLKVEMERKEDVARRVKEATQLWRERVRAARTKHEKHIKDWQKKKTITTDLARKADKELQKLQDKKMKEIDGEEAKAIKSL</sequence>
<dbReference type="OrthoDB" id="310895at2759"/>